<accession>A0A8U0A0R3</accession>
<keyword evidence="1" id="KW-0812">Transmembrane</keyword>
<keyword evidence="1" id="KW-1133">Transmembrane helix</keyword>
<evidence type="ECO:0000256" key="1">
    <source>
        <dbReference type="SAM" id="Phobius"/>
    </source>
</evidence>
<dbReference type="EMBL" id="CP096019">
    <property type="protein sequence ID" value="UPM41673.1"/>
    <property type="molecule type" value="Genomic_DNA"/>
</dbReference>
<organism evidence="2 3">
    <name type="scientific">Halocatena salina</name>
    <dbReference type="NCBI Taxonomy" id="2934340"/>
    <lineage>
        <taxon>Archaea</taxon>
        <taxon>Methanobacteriati</taxon>
        <taxon>Methanobacteriota</taxon>
        <taxon>Stenosarchaea group</taxon>
        <taxon>Halobacteria</taxon>
        <taxon>Halobacteriales</taxon>
        <taxon>Natronomonadaceae</taxon>
        <taxon>Halocatena</taxon>
    </lineage>
</organism>
<dbReference type="RefSeq" id="WP_247992353.1">
    <property type="nucleotide sequence ID" value="NZ_CP096019.1"/>
</dbReference>
<feature type="transmembrane region" description="Helical" evidence="1">
    <location>
        <begin position="137"/>
        <end position="159"/>
    </location>
</feature>
<protein>
    <recommendedName>
        <fullName evidence="4">Metal-dependent hydrolase</fullName>
    </recommendedName>
</protein>
<dbReference type="GeneID" id="71927709"/>
<proteinExistence type="predicted"/>
<feature type="transmembrane region" description="Helical" evidence="1">
    <location>
        <begin position="58"/>
        <end position="76"/>
    </location>
</feature>
<reference evidence="2" key="1">
    <citation type="submission" date="2022-04" db="EMBL/GenBank/DDBJ databases">
        <title>Halocatena sp. nov., isolated from a salt lake.</title>
        <authorList>
            <person name="Cui H.-L."/>
        </authorList>
    </citation>
    <scope>NUCLEOTIDE SEQUENCE</scope>
    <source>
        <strain evidence="2">AD-1</strain>
    </source>
</reference>
<feature type="transmembrane region" description="Helical" evidence="1">
    <location>
        <begin position="180"/>
        <end position="203"/>
    </location>
</feature>
<evidence type="ECO:0008006" key="4">
    <source>
        <dbReference type="Google" id="ProtNLM"/>
    </source>
</evidence>
<sequence length="322" mass="34493">MPLTPFHFGPTLLFGYLLRRRMDLGTFLVASVILDVRAALAFLGIIRGPTHGPLHNTYLGAAAVALVFAGCVLLFARRFPSTVRRVSSRPVSAKSVTLASVSGTWLHVTLDVFTHSSGMQPFYPLPGNPLYGLVGPFTIYASCVLTFLLFGSIVGVSVLRTVREHGLAYYKSEGQIWKTSVAVGIVIGMVVGAVGIVGTAATIDMMSGIGSPDVTVERVNDTHAAVTWTTEKPTRGHLTTSVSHQCGPAWGNRTTVNRINDSSVTRSHIIIAPIYDLQSQANLTNASGETSPKWYQVTAISVRDSEMVGTSVVSQNLSETCQ</sequence>
<feature type="transmembrane region" description="Helical" evidence="1">
    <location>
        <begin position="96"/>
        <end position="117"/>
    </location>
</feature>
<evidence type="ECO:0000313" key="3">
    <source>
        <dbReference type="Proteomes" id="UP000831768"/>
    </source>
</evidence>
<dbReference type="KEGG" id="haad:MW046_06640"/>
<gene>
    <name evidence="2" type="ORF">MW046_06640</name>
</gene>
<dbReference type="Proteomes" id="UP000831768">
    <property type="component" value="Chromosome"/>
</dbReference>
<dbReference type="AlphaFoldDB" id="A0A8U0A0R3"/>
<feature type="transmembrane region" description="Helical" evidence="1">
    <location>
        <begin position="24"/>
        <end position="46"/>
    </location>
</feature>
<keyword evidence="1" id="KW-0472">Membrane</keyword>
<keyword evidence="3" id="KW-1185">Reference proteome</keyword>
<name>A0A8U0A0R3_9EURY</name>
<evidence type="ECO:0000313" key="2">
    <source>
        <dbReference type="EMBL" id="UPM41673.1"/>
    </source>
</evidence>